<dbReference type="Pfam" id="PF02810">
    <property type="entry name" value="SEC-C"/>
    <property type="match status" value="1"/>
</dbReference>
<dbReference type="Gene3D" id="3.10.450.50">
    <property type="match status" value="1"/>
</dbReference>
<evidence type="ECO:0008006" key="3">
    <source>
        <dbReference type="Google" id="ProtNLM"/>
    </source>
</evidence>
<dbReference type="AlphaFoldDB" id="A0A368NVL9"/>
<dbReference type="GeneID" id="60681237"/>
<evidence type="ECO:0000313" key="1">
    <source>
        <dbReference type="EMBL" id="KAA3528326.1"/>
    </source>
</evidence>
<evidence type="ECO:0000313" key="2">
    <source>
        <dbReference type="Proteomes" id="UP000436911"/>
    </source>
</evidence>
<sequence>MPAISTDLFKKSYTTSPNEISPAVVEFCAGINADARPSYVAVQPDGDAQPSECFNNVSAKVDRDGGSFVYGWLIWEWPRVFIEAEHHAVWEKDGVLIDITPPINGETRILFLSDPVRTYDFVGQKRLINIKKSLGRFASVSDWIRAADTLQRTIERHSVGNQFTMDRNHLAALGRDVQQRLGAVFVDLGRHTGPNDRCFCRSGKKFKKCCSPLIQLHPWTSRKG</sequence>
<name>A0A368NVL9_AGRVI</name>
<gene>
    <name evidence="1" type="ORF">DXT89_09890</name>
</gene>
<dbReference type="OrthoDB" id="1551443at2"/>
<reference evidence="1 2" key="1">
    <citation type="submission" date="2018-08" db="EMBL/GenBank/DDBJ databases">
        <title>Genome sequencing of Agrobacterium vitis strain ICMP 10754.</title>
        <authorList>
            <person name="Visnovsky S.B."/>
            <person name="Pitman A.R."/>
        </authorList>
    </citation>
    <scope>NUCLEOTIDE SEQUENCE [LARGE SCALE GENOMIC DNA]</scope>
    <source>
        <strain evidence="1 2">ICMP 10754</strain>
    </source>
</reference>
<dbReference type="EMBL" id="QUSG01000004">
    <property type="protein sequence ID" value="KAA3528326.1"/>
    <property type="molecule type" value="Genomic_DNA"/>
</dbReference>
<organism evidence="1 2">
    <name type="scientific">Agrobacterium vitis</name>
    <name type="common">Rhizobium vitis</name>
    <dbReference type="NCBI Taxonomy" id="373"/>
    <lineage>
        <taxon>Bacteria</taxon>
        <taxon>Pseudomonadati</taxon>
        <taxon>Pseudomonadota</taxon>
        <taxon>Alphaproteobacteria</taxon>
        <taxon>Hyphomicrobiales</taxon>
        <taxon>Rhizobiaceae</taxon>
        <taxon>Rhizobium/Agrobacterium group</taxon>
        <taxon>Agrobacterium</taxon>
    </lineage>
</organism>
<dbReference type="Proteomes" id="UP000436911">
    <property type="component" value="Unassembled WGS sequence"/>
</dbReference>
<dbReference type="InterPro" id="IPR004027">
    <property type="entry name" value="SEC_C_motif"/>
</dbReference>
<proteinExistence type="predicted"/>
<dbReference type="SUPFAM" id="SSF103642">
    <property type="entry name" value="Sec-C motif"/>
    <property type="match status" value="1"/>
</dbReference>
<comment type="caution">
    <text evidence="1">The sequence shown here is derived from an EMBL/GenBank/DDBJ whole genome shotgun (WGS) entry which is preliminary data.</text>
</comment>
<dbReference type="RefSeq" id="WP_060719735.1">
    <property type="nucleotide sequence ID" value="NZ_JABFNP010000001.1"/>
</dbReference>
<accession>A0A368NVL9</accession>
<protein>
    <recommendedName>
        <fullName evidence="3">SEC-C domain-containing protein</fullName>
    </recommendedName>
</protein>